<name>A0A848ETD6_MEGEL</name>
<proteinExistence type="predicted"/>
<sequence length="60" mass="7231">MYNLMHDYIKQRITNAMKRHRRYVKIRKTHDDDVDQAVCQVIDSWGYKTASTKEYIAVIL</sequence>
<dbReference type="EMBL" id="JABBJH010000026">
    <property type="protein sequence ID" value="NMK39938.1"/>
    <property type="molecule type" value="Genomic_DNA"/>
</dbReference>
<dbReference type="AlphaFoldDB" id="A0A848ETD6"/>
<dbReference type="RefSeq" id="WP_169014004.1">
    <property type="nucleotide sequence ID" value="NZ_JABBJH010000026.1"/>
</dbReference>
<evidence type="ECO:0000313" key="2">
    <source>
        <dbReference type="Proteomes" id="UP000536773"/>
    </source>
</evidence>
<organism evidence="1 2">
    <name type="scientific">Megasphaera elsdenii</name>
    <dbReference type="NCBI Taxonomy" id="907"/>
    <lineage>
        <taxon>Bacteria</taxon>
        <taxon>Bacillati</taxon>
        <taxon>Bacillota</taxon>
        <taxon>Negativicutes</taxon>
        <taxon>Veillonellales</taxon>
        <taxon>Veillonellaceae</taxon>
        <taxon>Megasphaera</taxon>
    </lineage>
</organism>
<accession>A0A848ETD6</accession>
<protein>
    <submittedName>
        <fullName evidence="1">Uncharacterized protein</fullName>
    </submittedName>
</protein>
<reference evidence="1 2" key="1">
    <citation type="submission" date="2020-04" db="EMBL/GenBank/DDBJ databases">
        <authorList>
            <person name="Hitch T.C.A."/>
            <person name="Wylensek D."/>
            <person name="Clavel T."/>
        </authorList>
    </citation>
    <scope>NUCLEOTIDE SEQUENCE [LARGE SCALE GENOMIC DNA]</scope>
    <source>
        <strain evidence="1 2">WCA-386-APC-2A</strain>
    </source>
</reference>
<dbReference type="Proteomes" id="UP000536773">
    <property type="component" value="Unassembled WGS sequence"/>
</dbReference>
<evidence type="ECO:0000313" key="1">
    <source>
        <dbReference type="EMBL" id="NMK39938.1"/>
    </source>
</evidence>
<comment type="caution">
    <text evidence="1">The sequence shown here is derived from an EMBL/GenBank/DDBJ whole genome shotgun (WGS) entry which is preliminary data.</text>
</comment>
<gene>
    <name evidence="1" type="ORF">HG933_11300</name>
</gene>